<evidence type="ECO:0000259" key="1">
    <source>
        <dbReference type="Pfam" id="PF00710"/>
    </source>
</evidence>
<dbReference type="SUPFAM" id="SSF53774">
    <property type="entry name" value="Glutaminase/Asparaginase"/>
    <property type="match status" value="1"/>
</dbReference>
<dbReference type="PROSITE" id="PS51732">
    <property type="entry name" value="ASN_GLN_ASE_3"/>
    <property type="match status" value="1"/>
</dbReference>
<dbReference type="PIRSF" id="PIRSF500176">
    <property type="entry name" value="L_ASNase"/>
    <property type="match status" value="1"/>
</dbReference>
<dbReference type="Pfam" id="PF00710">
    <property type="entry name" value="Asparaginase"/>
    <property type="match status" value="1"/>
</dbReference>
<name>A0A1H4IKC7_RHOJO</name>
<dbReference type="InterPro" id="IPR036152">
    <property type="entry name" value="Asp/glu_Ase-like_sf"/>
</dbReference>
<dbReference type="InterPro" id="IPR006034">
    <property type="entry name" value="Asparaginase/glutaminase-like"/>
</dbReference>
<reference evidence="3" key="1">
    <citation type="submission" date="2016-10" db="EMBL/GenBank/DDBJ databases">
        <authorList>
            <person name="Varghese N."/>
        </authorList>
    </citation>
    <scope>NUCLEOTIDE SEQUENCE [LARGE SCALE GENOMIC DNA]</scope>
    <source>
        <strain evidence="3">DSM 44719</strain>
    </source>
</reference>
<dbReference type="InterPro" id="IPR037152">
    <property type="entry name" value="L-asparaginase_N_sf"/>
</dbReference>
<dbReference type="PIRSF" id="PIRSF001220">
    <property type="entry name" value="L-ASNase_gatD"/>
    <property type="match status" value="1"/>
</dbReference>
<dbReference type="InterPro" id="IPR027473">
    <property type="entry name" value="L-asparaginase_C"/>
</dbReference>
<dbReference type="EMBL" id="FNTL01000002">
    <property type="protein sequence ID" value="SEB34315.1"/>
    <property type="molecule type" value="Genomic_DNA"/>
</dbReference>
<sequence>MTTPSDNPRATPRVRIAVFSGPTATIGNSPDLVTSNKARRRHGLDPLTTLDGATPRFDLLRPQRLAAPVTVYVEAYTAHPLEADARELYALPDGWLNARGEFQSVEPDDGGTPVYEVELRPDDGLYPLPYMARQADGSAWDATTTFPFAPPAHSRQTFYPDARRVYEEIERFGLEDHGHPINLSTRAEFDFFRPAPSGGYRNSYDDDGPESFGEDYFPYYPYHLQREPDLATLARATNLVQQVLASGDYIGAQWLEGSPTTEETLYWLALLVDTTVPIVGHTAQRRHQSASADGARNIIDGVKFLVSSAAVDESGRNRLGAVLIVDELVYSAREVTKVDARPGGYEATGGHGGIVADMGGYGPPRVTYTPTYLHTHSSDVRLSHLPTTVSGVTGEPGEIRLVEITVKDADGYLVPDAMPVVSITKYGRYGRMSTGPDEAPDTGREVEVLGRIAANLVDAPLAGFVCEGMSPFGMSSPATNSALATAVFSGMPVVRVGRGNTGGMAYRTDPIFISGSNLTSTKARMLLMAALLKLGTLPVAEDPTNPTPAERTATEQAVATYQHIFDTH</sequence>
<evidence type="ECO:0000313" key="3">
    <source>
        <dbReference type="Proteomes" id="UP000183407"/>
    </source>
</evidence>
<dbReference type="Proteomes" id="UP000183407">
    <property type="component" value="Unassembled WGS sequence"/>
</dbReference>
<protein>
    <submittedName>
        <fullName evidence="2">Asparaginase</fullName>
    </submittedName>
</protein>
<feature type="domain" description="L-asparaginase N-terminal" evidence="1">
    <location>
        <begin position="235"/>
        <end position="340"/>
    </location>
</feature>
<dbReference type="GO" id="GO:0004067">
    <property type="term" value="F:asparaginase activity"/>
    <property type="evidence" value="ECO:0007669"/>
    <property type="project" value="UniProtKB-UniRule"/>
</dbReference>
<dbReference type="InterPro" id="IPR027474">
    <property type="entry name" value="L-asparaginase_N"/>
</dbReference>
<dbReference type="OrthoDB" id="9788068at2"/>
<dbReference type="SMART" id="SM00870">
    <property type="entry name" value="Asparaginase"/>
    <property type="match status" value="1"/>
</dbReference>
<dbReference type="Gene3D" id="3.40.50.40">
    <property type="match status" value="1"/>
</dbReference>
<dbReference type="RefSeq" id="WP_073362355.1">
    <property type="nucleotide sequence ID" value="NZ_FNTL01000002.1"/>
</dbReference>
<dbReference type="Gene3D" id="3.40.50.1170">
    <property type="entry name" value="L-asparaginase, N-terminal domain"/>
    <property type="match status" value="1"/>
</dbReference>
<dbReference type="AlphaFoldDB" id="A0A1H4IKC7"/>
<accession>A0A1H4IKC7</accession>
<organism evidence="2 3">
    <name type="scientific">Rhodococcus jostii</name>
    <dbReference type="NCBI Taxonomy" id="132919"/>
    <lineage>
        <taxon>Bacteria</taxon>
        <taxon>Bacillati</taxon>
        <taxon>Actinomycetota</taxon>
        <taxon>Actinomycetes</taxon>
        <taxon>Mycobacteriales</taxon>
        <taxon>Nocardiaceae</taxon>
        <taxon>Rhodococcus</taxon>
    </lineage>
</organism>
<evidence type="ECO:0000313" key="2">
    <source>
        <dbReference type="EMBL" id="SEB34315.1"/>
    </source>
</evidence>
<gene>
    <name evidence="2" type="ORF">SAMN04490220_0121</name>
</gene>
<proteinExistence type="predicted"/>